<dbReference type="GO" id="GO:0004493">
    <property type="term" value="F:methylmalonyl-CoA epimerase activity"/>
    <property type="evidence" value="ECO:0007669"/>
    <property type="project" value="TreeGrafter"/>
</dbReference>
<dbReference type="InterPro" id="IPR017515">
    <property type="entry name" value="MeMalonyl-CoA_epimerase"/>
</dbReference>
<dbReference type="SUPFAM" id="SSF54593">
    <property type="entry name" value="Glyoxalase/Bleomycin resistance protein/Dihydroxybiphenyl dioxygenase"/>
    <property type="match status" value="1"/>
</dbReference>
<protein>
    <submittedName>
        <fullName evidence="4">Methylmalonyl-CoA epimerase</fullName>
    </submittedName>
</protein>
<dbReference type="NCBIfam" id="TIGR03081">
    <property type="entry name" value="metmalonyl_epim"/>
    <property type="match status" value="1"/>
</dbReference>
<reference evidence="4 5" key="1">
    <citation type="submission" date="2016-11" db="EMBL/GenBank/DDBJ databases">
        <authorList>
            <person name="Jaros S."/>
            <person name="Januszkiewicz K."/>
            <person name="Wedrychowicz H."/>
        </authorList>
    </citation>
    <scope>NUCLEOTIDE SEQUENCE [LARGE SCALE GENOMIC DNA]</scope>
    <source>
        <strain evidence="4 5">DSM 25661</strain>
    </source>
</reference>
<dbReference type="GO" id="GO:0046872">
    <property type="term" value="F:metal ion binding"/>
    <property type="evidence" value="ECO:0007669"/>
    <property type="project" value="UniProtKB-KW"/>
</dbReference>
<evidence type="ECO:0000313" key="5">
    <source>
        <dbReference type="Proteomes" id="UP000184462"/>
    </source>
</evidence>
<dbReference type="InterPro" id="IPR051785">
    <property type="entry name" value="MMCE/EMCE_epimerase"/>
</dbReference>
<accession>A0A1M4WSN5</accession>
<sequence>MKKIEHIGIAVSNLEEAAKTYEVLMQEKPYKTENVESEGVTTLFFKSGESKIELLAATNDNSPIAKFIAKKGEGIHHIAFSVEDIDTEIERLKSEGYQLISDQPKNGADNKRIVFLHPKSNHGVLVELCQERTD</sequence>
<keyword evidence="5" id="KW-1185">Reference proteome</keyword>
<dbReference type="PANTHER" id="PTHR43048:SF3">
    <property type="entry name" value="METHYLMALONYL-COA EPIMERASE, MITOCHONDRIAL"/>
    <property type="match status" value="1"/>
</dbReference>
<proteinExistence type="inferred from homology"/>
<dbReference type="CDD" id="cd07249">
    <property type="entry name" value="MMCE"/>
    <property type="match status" value="1"/>
</dbReference>
<keyword evidence="2" id="KW-0479">Metal-binding</keyword>
<evidence type="ECO:0000313" key="4">
    <source>
        <dbReference type="EMBL" id="SHE84225.1"/>
    </source>
</evidence>
<dbReference type="GO" id="GO:0046491">
    <property type="term" value="P:L-methylmalonyl-CoA metabolic process"/>
    <property type="evidence" value="ECO:0007669"/>
    <property type="project" value="TreeGrafter"/>
</dbReference>
<feature type="domain" description="VOC" evidence="3">
    <location>
        <begin position="3"/>
        <end position="131"/>
    </location>
</feature>
<dbReference type="AlphaFoldDB" id="A0A1M4WSN5"/>
<dbReference type="STRING" id="1155689.SAMN05444278_106146"/>
<gene>
    <name evidence="4" type="ORF">SAMN05444278_106146</name>
</gene>
<dbReference type="InterPro" id="IPR037523">
    <property type="entry name" value="VOC_core"/>
</dbReference>
<name>A0A1M4WSN5_9FLAO</name>
<evidence type="ECO:0000256" key="2">
    <source>
        <dbReference type="ARBA" id="ARBA00022723"/>
    </source>
</evidence>
<organism evidence="4 5">
    <name type="scientific">Psychroflexus salarius</name>
    <dbReference type="NCBI Taxonomy" id="1155689"/>
    <lineage>
        <taxon>Bacteria</taxon>
        <taxon>Pseudomonadati</taxon>
        <taxon>Bacteroidota</taxon>
        <taxon>Flavobacteriia</taxon>
        <taxon>Flavobacteriales</taxon>
        <taxon>Flavobacteriaceae</taxon>
        <taxon>Psychroflexus</taxon>
    </lineage>
</organism>
<evidence type="ECO:0000256" key="1">
    <source>
        <dbReference type="ARBA" id="ARBA00009308"/>
    </source>
</evidence>
<evidence type="ECO:0000259" key="3">
    <source>
        <dbReference type="PROSITE" id="PS51819"/>
    </source>
</evidence>
<dbReference type="OrthoDB" id="9788468at2"/>
<dbReference type="PROSITE" id="PS51819">
    <property type="entry name" value="VOC"/>
    <property type="match status" value="1"/>
</dbReference>
<dbReference type="EMBL" id="FQTW01000006">
    <property type="protein sequence ID" value="SHE84225.1"/>
    <property type="molecule type" value="Genomic_DNA"/>
</dbReference>
<dbReference type="RefSeq" id="WP_073193256.1">
    <property type="nucleotide sequence ID" value="NZ_FQTW01000006.1"/>
</dbReference>
<dbReference type="InterPro" id="IPR029068">
    <property type="entry name" value="Glyas_Bleomycin-R_OHBP_Dase"/>
</dbReference>
<dbReference type="Gene3D" id="3.10.180.10">
    <property type="entry name" value="2,3-Dihydroxybiphenyl 1,2-Dioxygenase, domain 1"/>
    <property type="match status" value="1"/>
</dbReference>
<comment type="similarity">
    <text evidence="1">Belongs to the methylmalonyl-CoA epimerase family.</text>
</comment>
<dbReference type="Proteomes" id="UP000184462">
    <property type="component" value="Unassembled WGS sequence"/>
</dbReference>
<dbReference type="Pfam" id="PF13669">
    <property type="entry name" value="Glyoxalase_4"/>
    <property type="match status" value="1"/>
</dbReference>
<dbReference type="PANTHER" id="PTHR43048">
    <property type="entry name" value="METHYLMALONYL-COA EPIMERASE"/>
    <property type="match status" value="1"/>
</dbReference>